<feature type="transmembrane region" description="Helical" evidence="2">
    <location>
        <begin position="649"/>
        <end position="670"/>
    </location>
</feature>
<keyword evidence="2" id="KW-0812">Transmembrane</keyword>
<evidence type="ECO:0000313" key="3">
    <source>
        <dbReference type="EMBL" id="KAF0978693.1"/>
    </source>
</evidence>
<keyword evidence="2" id="KW-1133">Transmembrane helix</keyword>
<name>A0A6A5BL12_NAEFO</name>
<feature type="compositionally biased region" description="Polar residues" evidence="1">
    <location>
        <begin position="451"/>
        <end position="460"/>
    </location>
</feature>
<dbReference type="VEuPathDB" id="AmoebaDB:FDP41_002513"/>
<proteinExistence type="predicted"/>
<dbReference type="VEuPathDB" id="AmoebaDB:NF0074720"/>
<evidence type="ECO:0000313" key="4">
    <source>
        <dbReference type="Proteomes" id="UP000444721"/>
    </source>
</evidence>
<evidence type="ECO:0008006" key="5">
    <source>
        <dbReference type="Google" id="ProtNLM"/>
    </source>
</evidence>
<feature type="compositionally biased region" description="Low complexity" evidence="1">
    <location>
        <begin position="426"/>
        <end position="436"/>
    </location>
</feature>
<dbReference type="RefSeq" id="XP_044563406.1">
    <property type="nucleotide sequence ID" value="XM_044705716.1"/>
</dbReference>
<organism evidence="3 4">
    <name type="scientific">Naegleria fowleri</name>
    <name type="common">Brain eating amoeba</name>
    <dbReference type="NCBI Taxonomy" id="5763"/>
    <lineage>
        <taxon>Eukaryota</taxon>
        <taxon>Discoba</taxon>
        <taxon>Heterolobosea</taxon>
        <taxon>Tetramitia</taxon>
        <taxon>Eutetramitia</taxon>
        <taxon>Vahlkampfiidae</taxon>
        <taxon>Naegleria</taxon>
    </lineage>
</organism>
<dbReference type="AlphaFoldDB" id="A0A6A5BL12"/>
<gene>
    <name evidence="3" type="ORF">FDP41_002513</name>
</gene>
<dbReference type="GeneID" id="68109731"/>
<dbReference type="Proteomes" id="UP000444721">
    <property type="component" value="Unassembled WGS sequence"/>
</dbReference>
<sequence>MSTPRSASTNHVHHVEHIELVDEVIHTQPLISMNQNNNYSNGQSPSFRESTLDLSEMNRSTTTNSSSTRNRSIPTTTTTNTSIPTSTTRNPSHSFIHFPSIRTLNNLSSESSVVVPSSSLTHTFRPFESSPSSQPQDHFLNSVLLFNNSPPSSMMEVHTELPTNLYWENFQNLIPNDCLLIIASFLDDSFTLASLPHTCSMWYNYLNYQPLFYSQLYSIKIRELREFYLKDFDLQVQERVCRRRLKAIMDLQQHYQQNRLSLRSGLENNTLTSDPLIFSRNYSQQPQHHHSHELISIQNDTHDLPPTRMTLLEGSLHSSSSSQLVVHSPIMMTSDMTSFNRNEHSNQLRLTTESNALDFHQNLVMSEEEFEVLNTHSSFSENSTASQTSNSSFFDLMDQTQHLIPPSVFRKVRLLNMENVLNNTTTSPIITNSRNSPSINSTEFEMPHDQTLPQSTITTKPQPQPQPLQSLQPQQSQHLRHNPSFQPPQPSSFHIFEKDCYLELLRMEYMVRQHGRDILSKRRMGGGGNSEKSDLPAVPLPEQLLLEALDARLRWHFFSRHAHHKRYGSIISVGCACCNLISLAALCLYVILCAALIASNLSIPLSMPWSVAMIPVFLVEVLIVMVIGVVLVVWFKLECQVSHSNFQRLIYVVFHVMVVVGVILLIMHHVSVLKIQENVTFGYATLFLIPIPMIVLPLLAITANYLMKKQEFKYDVM</sequence>
<feature type="transmembrane region" description="Helical" evidence="2">
    <location>
        <begin position="682"/>
        <end position="707"/>
    </location>
</feature>
<dbReference type="EMBL" id="VFQX01000029">
    <property type="protein sequence ID" value="KAF0978693.1"/>
    <property type="molecule type" value="Genomic_DNA"/>
</dbReference>
<dbReference type="OrthoDB" id="10598278at2759"/>
<evidence type="ECO:0000256" key="2">
    <source>
        <dbReference type="SAM" id="Phobius"/>
    </source>
</evidence>
<feature type="transmembrane region" description="Helical" evidence="2">
    <location>
        <begin position="570"/>
        <end position="597"/>
    </location>
</feature>
<accession>A0A6A5BL12</accession>
<feature type="compositionally biased region" description="Low complexity" evidence="1">
    <location>
        <begin position="58"/>
        <end position="91"/>
    </location>
</feature>
<feature type="region of interest" description="Disordered" evidence="1">
    <location>
        <begin position="54"/>
        <end position="91"/>
    </location>
</feature>
<protein>
    <recommendedName>
        <fullName evidence="5">F-box domain-containing protein</fullName>
    </recommendedName>
</protein>
<feature type="compositionally biased region" description="Low complexity" evidence="1">
    <location>
        <begin position="467"/>
        <end position="477"/>
    </location>
</feature>
<evidence type="ECO:0000256" key="1">
    <source>
        <dbReference type="SAM" id="MobiDB-lite"/>
    </source>
</evidence>
<keyword evidence="2" id="KW-0472">Membrane</keyword>
<feature type="transmembrane region" description="Helical" evidence="2">
    <location>
        <begin position="609"/>
        <end position="637"/>
    </location>
</feature>
<dbReference type="VEuPathDB" id="AmoebaDB:NfTy_041120"/>
<feature type="region of interest" description="Disordered" evidence="1">
    <location>
        <begin position="426"/>
        <end position="492"/>
    </location>
</feature>
<keyword evidence="4" id="KW-1185">Reference proteome</keyword>
<comment type="caution">
    <text evidence="3">The sequence shown here is derived from an EMBL/GenBank/DDBJ whole genome shotgun (WGS) entry which is preliminary data.</text>
</comment>
<reference evidence="3 4" key="1">
    <citation type="journal article" date="2019" name="Sci. Rep.">
        <title>Nanopore sequencing improves the draft genome of the human pathogenic amoeba Naegleria fowleri.</title>
        <authorList>
            <person name="Liechti N."/>
            <person name="Schurch N."/>
            <person name="Bruggmann R."/>
            <person name="Wittwer M."/>
        </authorList>
    </citation>
    <scope>NUCLEOTIDE SEQUENCE [LARGE SCALE GENOMIC DNA]</scope>
    <source>
        <strain evidence="3 4">ATCC 30894</strain>
    </source>
</reference>